<feature type="compositionally biased region" description="Low complexity" evidence="1">
    <location>
        <begin position="164"/>
        <end position="181"/>
    </location>
</feature>
<dbReference type="OrthoDB" id="3260402at2759"/>
<protein>
    <submittedName>
        <fullName evidence="2">Uncharacterized protein</fullName>
    </submittedName>
</protein>
<organism evidence="2 3">
    <name type="scientific">Rhizoctonia solani AG-3 Rhs1AP</name>
    <dbReference type="NCBI Taxonomy" id="1086054"/>
    <lineage>
        <taxon>Eukaryota</taxon>
        <taxon>Fungi</taxon>
        <taxon>Dikarya</taxon>
        <taxon>Basidiomycota</taxon>
        <taxon>Agaricomycotina</taxon>
        <taxon>Agaricomycetes</taxon>
        <taxon>Cantharellales</taxon>
        <taxon>Ceratobasidiaceae</taxon>
        <taxon>Rhizoctonia</taxon>
    </lineage>
</organism>
<proteinExistence type="predicted"/>
<dbReference type="AlphaFoldDB" id="A0A0A1UKK8"/>
<evidence type="ECO:0000256" key="1">
    <source>
        <dbReference type="SAM" id="MobiDB-lite"/>
    </source>
</evidence>
<reference evidence="3" key="1">
    <citation type="journal article" date="2014" name="Genome Announc.">
        <title>Draft genome sequence of the plant-pathogenic soil fungus Rhizoctonia solani anastomosis group 3 strain Rhs1AP.</title>
        <authorList>
            <person name="Cubeta M.A."/>
            <person name="Thomas E."/>
            <person name="Dean R.A."/>
            <person name="Jabaji S."/>
            <person name="Neate S.M."/>
            <person name="Tavantzis S."/>
            <person name="Toda T."/>
            <person name="Vilgalys R."/>
            <person name="Bharathan N."/>
            <person name="Fedorova-Abrams N."/>
            <person name="Pakala S.B."/>
            <person name="Pakala S.M."/>
            <person name="Zafar N."/>
            <person name="Joardar V."/>
            <person name="Losada L."/>
            <person name="Nierman W.C."/>
        </authorList>
    </citation>
    <scope>NUCLEOTIDE SEQUENCE [LARGE SCALE GENOMIC DNA]</scope>
    <source>
        <strain evidence="3">AG-3</strain>
    </source>
</reference>
<evidence type="ECO:0000313" key="2">
    <source>
        <dbReference type="EMBL" id="EUC59572.1"/>
    </source>
</evidence>
<feature type="non-terminal residue" evidence="2">
    <location>
        <position position="211"/>
    </location>
</feature>
<gene>
    <name evidence="2" type="ORF">RSOL_320510</name>
</gene>
<dbReference type="Proteomes" id="UP000030108">
    <property type="component" value="Unassembled WGS sequence"/>
</dbReference>
<dbReference type="EMBL" id="JATN01000321">
    <property type="protein sequence ID" value="EUC59572.1"/>
    <property type="molecule type" value="Genomic_DNA"/>
</dbReference>
<feature type="region of interest" description="Disordered" evidence="1">
    <location>
        <begin position="116"/>
        <end position="181"/>
    </location>
</feature>
<sequence>MPRRIDSLEIVTNDINAGHKLPSPSVYAIGTVMTVIGRDIYMDVSAYSCDARSVVTCKVIVTVPDNRRRANMRMPQTGSNISVHGILSDIAVHEDVASIELENLTYLPCTDFSNARNKSSPGGKTKCQLIAGKSQDTVDTGHPMKKTKSGPIDAFTPEELGAPSSSTSQVETSSESNVETSKANVESRLKVCLVSFSLYAETSLSGIEYMI</sequence>
<evidence type="ECO:0000313" key="3">
    <source>
        <dbReference type="Proteomes" id="UP000030108"/>
    </source>
</evidence>
<accession>A0A0A1UKK8</accession>
<comment type="caution">
    <text evidence="2">The sequence shown here is derived from an EMBL/GenBank/DDBJ whole genome shotgun (WGS) entry which is preliminary data.</text>
</comment>
<name>A0A0A1UKK8_9AGAM</name>